<evidence type="ECO:0000313" key="5">
    <source>
        <dbReference type="EMBL" id="MFD1744671.1"/>
    </source>
</evidence>
<feature type="domain" description="Aminotransferase class I/classII large" evidence="4">
    <location>
        <begin position="28"/>
        <end position="353"/>
    </location>
</feature>
<dbReference type="GO" id="GO:0008710">
    <property type="term" value="F:8-amino-7-oxononanoate synthase activity"/>
    <property type="evidence" value="ECO:0007669"/>
    <property type="project" value="UniProtKB-EC"/>
</dbReference>
<name>A0ABW4M2D5_9HYPH</name>
<dbReference type="RefSeq" id="WP_377396941.1">
    <property type="nucleotide sequence ID" value="NZ_JBHUEQ010000004.1"/>
</dbReference>
<dbReference type="InterPro" id="IPR015422">
    <property type="entry name" value="PyrdxlP-dep_Trfase_small"/>
</dbReference>
<dbReference type="EC" id="2.3.1.47" evidence="5"/>
<evidence type="ECO:0000313" key="6">
    <source>
        <dbReference type="Proteomes" id="UP001597322"/>
    </source>
</evidence>
<dbReference type="Gene3D" id="3.40.640.10">
    <property type="entry name" value="Type I PLP-dependent aspartate aminotransferase-like (Major domain)"/>
    <property type="match status" value="1"/>
</dbReference>
<accession>A0ABW4M2D5</accession>
<dbReference type="InterPro" id="IPR004839">
    <property type="entry name" value="Aminotransferase_I/II_large"/>
</dbReference>
<dbReference type="InterPro" id="IPR015421">
    <property type="entry name" value="PyrdxlP-dep_Trfase_major"/>
</dbReference>
<evidence type="ECO:0000259" key="4">
    <source>
        <dbReference type="Pfam" id="PF00155"/>
    </source>
</evidence>
<evidence type="ECO:0000256" key="1">
    <source>
        <dbReference type="ARBA" id="ARBA00001933"/>
    </source>
</evidence>
<keyword evidence="5" id="KW-0012">Acyltransferase</keyword>
<organism evidence="5 6">
    <name type="scientific">Rhizobium helianthi</name>
    <dbReference type="NCBI Taxonomy" id="1132695"/>
    <lineage>
        <taxon>Bacteria</taxon>
        <taxon>Pseudomonadati</taxon>
        <taxon>Pseudomonadota</taxon>
        <taxon>Alphaproteobacteria</taxon>
        <taxon>Hyphomicrobiales</taxon>
        <taxon>Rhizobiaceae</taxon>
        <taxon>Rhizobium/Agrobacterium group</taxon>
        <taxon>Rhizobium</taxon>
    </lineage>
</organism>
<dbReference type="PANTHER" id="PTHR13693:SF100">
    <property type="entry name" value="8-AMINO-7-OXONONANOATE SYNTHASE"/>
    <property type="match status" value="1"/>
</dbReference>
<dbReference type="Gene3D" id="3.90.1150.10">
    <property type="entry name" value="Aspartate Aminotransferase, domain 1"/>
    <property type="match status" value="1"/>
</dbReference>
<dbReference type="Proteomes" id="UP001597322">
    <property type="component" value="Unassembled WGS sequence"/>
</dbReference>
<comment type="caution">
    <text evidence="5">The sequence shown here is derived from an EMBL/GenBank/DDBJ whole genome shotgun (WGS) entry which is preliminary data.</text>
</comment>
<dbReference type="InterPro" id="IPR050087">
    <property type="entry name" value="AON_synthase_class-II"/>
</dbReference>
<dbReference type="Pfam" id="PF00155">
    <property type="entry name" value="Aminotran_1_2"/>
    <property type="match status" value="1"/>
</dbReference>
<dbReference type="InterPro" id="IPR015424">
    <property type="entry name" value="PyrdxlP-dep_Trfase"/>
</dbReference>
<evidence type="ECO:0000256" key="3">
    <source>
        <dbReference type="ARBA" id="ARBA00022898"/>
    </source>
</evidence>
<comment type="cofactor">
    <cofactor evidence="1">
        <name>pyridoxal 5'-phosphate</name>
        <dbReference type="ChEBI" id="CHEBI:597326"/>
    </cofactor>
</comment>
<protein>
    <submittedName>
        <fullName evidence="5">8-amino-7-oxononanoate synthase</fullName>
        <ecNumber evidence="5">2.3.1.47</ecNumber>
    </submittedName>
</protein>
<sequence length="376" mass="41117">MIDLYASKIRSLTVRDRLRILERTGGADFSSNDYLALSNSKALADLVVQGLEQGVPVGASGSRLLRGHHEEHELLEEEAARFFGAARMLYFGSGYAANLAVLSTLPQAGDLILHDALVHASAHDGMRASRAEIRSVAHNDADAFEAAIKQWRFAGHAGRPWLVVESLYSMDGDCAPLEALVDIADRYQAFLIVDEAHATGVYGSEGRGLASAWEGRENIITIHTCGKALGSLGALVGAHSVLCEYLINRARPFIYATAPPPIQAYTVRHALRLIREEPQRRLKLLEQVTATHSLFRQKFGHSPSETQILPVMIGDDRRAVELSRQLVEAGFDIRAIRPPTVPARTARLRITLTLNVDAKTTGDMLSCLADLLEKAI</sequence>
<dbReference type="PANTHER" id="PTHR13693">
    <property type="entry name" value="CLASS II AMINOTRANSFERASE/8-AMINO-7-OXONONANOATE SYNTHASE"/>
    <property type="match status" value="1"/>
</dbReference>
<keyword evidence="3" id="KW-0663">Pyridoxal phosphate</keyword>
<dbReference type="SUPFAM" id="SSF53383">
    <property type="entry name" value="PLP-dependent transferases"/>
    <property type="match status" value="1"/>
</dbReference>
<reference evidence="6" key="1">
    <citation type="journal article" date="2019" name="Int. J. Syst. Evol. Microbiol.">
        <title>The Global Catalogue of Microorganisms (GCM) 10K type strain sequencing project: providing services to taxonomists for standard genome sequencing and annotation.</title>
        <authorList>
            <consortium name="The Broad Institute Genomics Platform"/>
            <consortium name="The Broad Institute Genome Sequencing Center for Infectious Disease"/>
            <person name="Wu L."/>
            <person name="Ma J."/>
        </authorList>
    </citation>
    <scope>NUCLEOTIDE SEQUENCE [LARGE SCALE GENOMIC DNA]</scope>
    <source>
        <strain evidence="6">CG52</strain>
    </source>
</reference>
<proteinExistence type="predicted"/>
<gene>
    <name evidence="5" type="ORF">ACFSE1_04280</name>
</gene>
<keyword evidence="6" id="KW-1185">Reference proteome</keyword>
<dbReference type="EMBL" id="JBHUEQ010000004">
    <property type="protein sequence ID" value="MFD1744671.1"/>
    <property type="molecule type" value="Genomic_DNA"/>
</dbReference>
<keyword evidence="2 5" id="KW-0808">Transferase</keyword>
<evidence type="ECO:0000256" key="2">
    <source>
        <dbReference type="ARBA" id="ARBA00022679"/>
    </source>
</evidence>